<proteinExistence type="predicted"/>
<evidence type="ECO:0000313" key="2">
    <source>
        <dbReference type="Proteomes" id="UP000001505"/>
    </source>
</evidence>
<gene>
    <name evidence="1" type="ordered locus">wcw_0101</name>
</gene>
<dbReference type="RefSeq" id="WP_013181204.1">
    <property type="nucleotide sequence ID" value="NC_014225.1"/>
</dbReference>
<keyword evidence="2" id="KW-1185">Reference proteome</keyword>
<dbReference type="KEGG" id="wch:wcw_0101"/>
<name>D6YTL5_WADCW</name>
<sequence>MKHDWYKSGKIVPKNANVIPHVMQKKHAWDKLVKLSGNKAEDFAKVSSLLEESGILSEKNILRTREFYNGKIIRSDYKIIINNFEVQAVFETQVGNELFFLKDAWVAIK</sequence>
<dbReference type="HOGENOM" id="CLU_2182893_0_0_0"/>
<accession>D6YTL5</accession>
<protein>
    <submittedName>
        <fullName evidence="1">Uncharacterized protein</fullName>
    </submittedName>
</protein>
<dbReference type="EMBL" id="CP001928">
    <property type="protein sequence ID" value="ADI37476.1"/>
    <property type="molecule type" value="Genomic_DNA"/>
</dbReference>
<dbReference type="Proteomes" id="UP000001505">
    <property type="component" value="Chromosome"/>
</dbReference>
<organism evidence="1 2">
    <name type="scientific">Waddlia chondrophila (strain ATCC VR-1470 / WSU 86-1044)</name>
    <dbReference type="NCBI Taxonomy" id="716544"/>
    <lineage>
        <taxon>Bacteria</taxon>
        <taxon>Pseudomonadati</taxon>
        <taxon>Chlamydiota</taxon>
        <taxon>Chlamydiia</taxon>
        <taxon>Parachlamydiales</taxon>
        <taxon>Waddliaceae</taxon>
        <taxon>Waddlia</taxon>
    </lineage>
</organism>
<dbReference type="AlphaFoldDB" id="D6YTL5"/>
<reference evidence="1 2" key="1">
    <citation type="journal article" date="2010" name="PLoS ONE">
        <title>The Waddlia genome: a window into chlamydial biology.</title>
        <authorList>
            <person name="Bertelli C."/>
            <person name="Collyn F."/>
            <person name="Croxatto A."/>
            <person name="Ruckert C."/>
            <person name="Polkinghorne A."/>
            <person name="Kebbi-Beghdadi C."/>
            <person name="Goesmann A."/>
            <person name="Vaughan L."/>
            <person name="Greub G."/>
        </authorList>
    </citation>
    <scope>NUCLEOTIDE SEQUENCE [LARGE SCALE GENOMIC DNA]</scope>
    <source>
        <strain evidence="2">ATCC VR-1470 / WSU 86-1044</strain>
    </source>
</reference>
<dbReference type="STRING" id="716544.wcw_0101"/>
<evidence type="ECO:0000313" key="1">
    <source>
        <dbReference type="EMBL" id="ADI37476.1"/>
    </source>
</evidence>